<organism evidence="2 3">
    <name type="scientific">Timema podura</name>
    <name type="common">Walking stick</name>
    <dbReference type="NCBI Taxonomy" id="61482"/>
    <lineage>
        <taxon>Eukaryota</taxon>
        <taxon>Metazoa</taxon>
        <taxon>Ecdysozoa</taxon>
        <taxon>Arthropoda</taxon>
        <taxon>Hexapoda</taxon>
        <taxon>Insecta</taxon>
        <taxon>Pterygota</taxon>
        <taxon>Neoptera</taxon>
        <taxon>Polyneoptera</taxon>
        <taxon>Phasmatodea</taxon>
        <taxon>Timematodea</taxon>
        <taxon>Timematoidea</taxon>
        <taxon>Timematidae</taxon>
        <taxon>Timema</taxon>
    </lineage>
</organism>
<name>A0ABN7NN52_TIMPD</name>
<proteinExistence type="predicted"/>
<evidence type="ECO:0000256" key="1">
    <source>
        <dbReference type="SAM" id="MobiDB-lite"/>
    </source>
</evidence>
<sequence>MVKIGSHQENLNHNHQSHDSTHCTGRTSNIDTLEYNKRSSVSANRSLPEIPVSLDGARLEPGNPLWETEANGDTSSELYATVQENKHLLVQPQVLVMPTTSTSGTIGLKSMAGDQSQTEDTHLNPEHPYDQLHPSEHPYAQVGAEIKASPEYFNRRYSLREEEEFPMQRIRTDPVPPPRTRRSISSLTLGSVSLPGSAVDIPAATAIAGRVSANRELPYMTPPIENQHFSGDSQDSKGYTSISVREPLANIKAQTDSRLEGVDPPYATVSDDSEMGFLDEMYAAIEEPGRQHQVYTSDSETYAQIQPSSVDSLKHVHSRQASSSSAASSVANLGSPKPEKRPANSPLPPPPPVEDSGPLLDLQGIPRSLEDMYAKVNKKKQQDDPIVVPATQGHSSSIDFQSQGAHTEADATSHSSSDLDVSQDSRVIEFDLSGSCSSPHPFQSYTADEPGYESLGDPHLSYHDPGYEVLHRLERHSSDCDPNYEELRPQPSSDCALNRNMEPGYEKVQVSSLVDPDYSTVDGKLQVVDPNYEELRPQHGSDCASLGDPNKHLEPRYESVQVSNLAESDYSTVDRKLLAVDPNYEELRPQHESDYASVGDPNRHIQPGYEKMHVSNLAEPDYSTVDRKLPIVDPNYEELRPQQGSNCASIGDPSIHMEPGYEKVQMSNLAEPDYSSVDRKLPVVEPDYEMVNHTDPNYESMYYSDLPPYERLNETRDSDNNCDSGNGQAL</sequence>
<keyword evidence="3" id="KW-1185">Reference proteome</keyword>
<dbReference type="Proteomes" id="UP001153148">
    <property type="component" value="Unassembled WGS sequence"/>
</dbReference>
<reference evidence="2" key="1">
    <citation type="submission" date="2021-03" db="EMBL/GenBank/DDBJ databases">
        <authorList>
            <person name="Tran Van P."/>
        </authorList>
    </citation>
    <scope>NUCLEOTIDE SEQUENCE</scope>
</reference>
<feature type="region of interest" description="Disordered" evidence="1">
    <location>
        <begin position="1"/>
        <end position="27"/>
    </location>
</feature>
<feature type="compositionally biased region" description="Polar residues" evidence="1">
    <location>
        <begin position="721"/>
        <end position="730"/>
    </location>
</feature>
<accession>A0ABN7NN52</accession>
<comment type="caution">
    <text evidence="2">The sequence shown here is derived from an EMBL/GenBank/DDBJ whole genome shotgun (WGS) entry which is preliminary data.</text>
</comment>
<feature type="region of interest" description="Disordered" evidence="1">
    <location>
        <begin position="691"/>
        <end position="730"/>
    </location>
</feature>
<feature type="compositionally biased region" description="Polar residues" evidence="1">
    <location>
        <begin position="392"/>
        <end position="421"/>
    </location>
</feature>
<evidence type="ECO:0000313" key="3">
    <source>
        <dbReference type="Proteomes" id="UP001153148"/>
    </source>
</evidence>
<feature type="compositionally biased region" description="Basic and acidic residues" evidence="1">
    <location>
        <begin position="10"/>
        <end position="21"/>
    </location>
</feature>
<gene>
    <name evidence="2" type="ORF">TPAB3V08_LOCUS4280</name>
</gene>
<protein>
    <submittedName>
        <fullName evidence="2">Uncharacterized protein</fullName>
    </submittedName>
</protein>
<dbReference type="EMBL" id="CAJPIN010005177">
    <property type="protein sequence ID" value="CAG2057301.1"/>
    <property type="molecule type" value="Genomic_DNA"/>
</dbReference>
<evidence type="ECO:0000313" key="2">
    <source>
        <dbReference type="EMBL" id="CAG2057301.1"/>
    </source>
</evidence>
<feature type="region of interest" description="Disordered" evidence="1">
    <location>
        <begin position="309"/>
        <end position="363"/>
    </location>
</feature>
<feature type="region of interest" description="Disordered" evidence="1">
    <location>
        <begin position="376"/>
        <end position="421"/>
    </location>
</feature>